<evidence type="ECO:0000256" key="1">
    <source>
        <dbReference type="SAM" id="MobiDB-lite"/>
    </source>
</evidence>
<dbReference type="AlphaFoldDB" id="A0A3D8GSU0"/>
<sequence length="92" mass="10380">MSSISYKQQEPKTREQYKKSKKEGMGKATGNRKYVRIRLIPIWLRIILFVLLIFVCAIGGAMFGYGVLGDGNAGDVFNKSTWAHILDLVSKK</sequence>
<name>A0A3D8GSU0_9BACI</name>
<accession>A0A3D8GSU0</accession>
<evidence type="ECO:0000313" key="4">
    <source>
        <dbReference type="Proteomes" id="UP000257144"/>
    </source>
</evidence>
<keyword evidence="2" id="KW-1133">Transmembrane helix</keyword>
<keyword evidence="2" id="KW-0812">Transmembrane</keyword>
<feature type="region of interest" description="Disordered" evidence="1">
    <location>
        <begin position="1"/>
        <end position="27"/>
    </location>
</feature>
<keyword evidence="4" id="KW-1185">Reference proteome</keyword>
<organism evidence="3 4">
    <name type="scientific">Neobacillus piezotolerans</name>
    <dbReference type="NCBI Taxonomy" id="2259171"/>
    <lineage>
        <taxon>Bacteria</taxon>
        <taxon>Bacillati</taxon>
        <taxon>Bacillota</taxon>
        <taxon>Bacilli</taxon>
        <taxon>Bacillales</taxon>
        <taxon>Bacillaceae</taxon>
        <taxon>Neobacillus</taxon>
    </lineage>
</organism>
<reference evidence="3 4" key="1">
    <citation type="submission" date="2018-07" db="EMBL/GenBank/DDBJ databases">
        <title>Bacillus sp. YLB-04 draft genome sequence.</title>
        <authorList>
            <person name="Yu L."/>
            <person name="Tang X."/>
        </authorList>
    </citation>
    <scope>NUCLEOTIDE SEQUENCE [LARGE SCALE GENOMIC DNA]</scope>
    <source>
        <strain evidence="3 4">YLB-04</strain>
    </source>
</reference>
<evidence type="ECO:0000313" key="3">
    <source>
        <dbReference type="EMBL" id="RDU37530.1"/>
    </source>
</evidence>
<dbReference type="EMBL" id="QNQT01000002">
    <property type="protein sequence ID" value="RDU37530.1"/>
    <property type="molecule type" value="Genomic_DNA"/>
</dbReference>
<keyword evidence="3" id="KW-0240">DNA-directed RNA polymerase</keyword>
<dbReference type="Proteomes" id="UP000257144">
    <property type="component" value="Unassembled WGS sequence"/>
</dbReference>
<keyword evidence="2" id="KW-0472">Membrane</keyword>
<dbReference type="RefSeq" id="WP_115451202.1">
    <property type="nucleotide sequence ID" value="NZ_QNQT01000002.1"/>
</dbReference>
<dbReference type="GO" id="GO:0000428">
    <property type="term" value="C:DNA-directed RNA polymerase complex"/>
    <property type="evidence" value="ECO:0007669"/>
    <property type="project" value="UniProtKB-KW"/>
</dbReference>
<keyword evidence="3" id="KW-0804">Transcription</keyword>
<dbReference type="OrthoDB" id="2300232at2"/>
<proteinExistence type="predicted"/>
<dbReference type="Pfam" id="PF11772">
    <property type="entry name" value="EpuA"/>
    <property type="match status" value="1"/>
</dbReference>
<gene>
    <name evidence="3" type="ORF">DRW41_06710</name>
</gene>
<evidence type="ECO:0000256" key="2">
    <source>
        <dbReference type="SAM" id="Phobius"/>
    </source>
</evidence>
<feature type="transmembrane region" description="Helical" evidence="2">
    <location>
        <begin position="42"/>
        <end position="68"/>
    </location>
</feature>
<comment type="caution">
    <text evidence="3">The sequence shown here is derived from an EMBL/GenBank/DDBJ whole genome shotgun (WGS) entry which is preliminary data.</text>
</comment>
<dbReference type="InterPro" id="IPR024596">
    <property type="entry name" value="RNApol_su_b/EpuA"/>
</dbReference>
<protein>
    <submittedName>
        <fullName evidence="3">DNA-directed RNA polymerase subunit beta</fullName>
    </submittedName>
</protein>
<feature type="compositionally biased region" description="Basic and acidic residues" evidence="1">
    <location>
        <begin position="9"/>
        <end position="25"/>
    </location>
</feature>